<evidence type="ECO:0000313" key="3">
    <source>
        <dbReference type="Proteomes" id="UP001291309"/>
    </source>
</evidence>
<evidence type="ECO:0000256" key="1">
    <source>
        <dbReference type="SAM" id="MobiDB-lite"/>
    </source>
</evidence>
<feature type="region of interest" description="Disordered" evidence="1">
    <location>
        <begin position="1"/>
        <end position="21"/>
    </location>
</feature>
<keyword evidence="3" id="KW-1185">Reference proteome</keyword>
<proteinExistence type="predicted"/>
<dbReference type="Proteomes" id="UP001291309">
    <property type="component" value="Unassembled WGS sequence"/>
</dbReference>
<dbReference type="Pfam" id="PF08899">
    <property type="entry name" value="DUF1844"/>
    <property type="match status" value="1"/>
</dbReference>
<organism evidence="2 3">
    <name type="scientific">Hyalangium rubrum</name>
    <dbReference type="NCBI Taxonomy" id="3103134"/>
    <lineage>
        <taxon>Bacteria</taxon>
        <taxon>Pseudomonadati</taxon>
        <taxon>Myxococcota</taxon>
        <taxon>Myxococcia</taxon>
        <taxon>Myxococcales</taxon>
        <taxon>Cystobacterineae</taxon>
        <taxon>Archangiaceae</taxon>
        <taxon>Hyalangium</taxon>
    </lineage>
</organism>
<dbReference type="InterPro" id="IPR014995">
    <property type="entry name" value="DUF1844"/>
</dbReference>
<protein>
    <submittedName>
        <fullName evidence="2">DUF1844 domain-containing protein</fullName>
    </submittedName>
</protein>
<comment type="caution">
    <text evidence="2">The sequence shown here is derived from an EMBL/GenBank/DDBJ whole genome shotgun (WGS) entry which is preliminary data.</text>
</comment>
<accession>A0ABU5HCH9</accession>
<dbReference type="EMBL" id="JAXIVS010000011">
    <property type="protein sequence ID" value="MDY7230594.1"/>
    <property type="molecule type" value="Genomic_DNA"/>
</dbReference>
<sequence>MTDEKRGETFVMRGETGSARSDGPIAFTTFIIGLASTTLIHLGETVNPETGRTERNLELARESLDLLSMLREKTRGNLTDEEEKLFNHLLTDLRLRFVEASKR</sequence>
<reference evidence="2 3" key="1">
    <citation type="submission" date="2023-12" db="EMBL/GenBank/DDBJ databases">
        <title>the genome sequence of Hyalangium sp. s54d21.</title>
        <authorList>
            <person name="Zhang X."/>
        </authorList>
    </citation>
    <scope>NUCLEOTIDE SEQUENCE [LARGE SCALE GENOMIC DNA]</scope>
    <source>
        <strain evidence="3">s54d21</strain>
    </source>
</reference>
<evidence type="ECO:0000313" key="2">
    <source>
        <dbReference type="EMBL" id="MDY7230594.1"/>
    </source>
</evidence>
<gene>
    <name evidence="2" type="ORF">SYV04_29635</name>
</gene>
<name>A0ABU5HCH9_9BACT</name>
<dbReference type="RefSeq" id="WP_321549312.1">
    <property type="nucleotide sequence ID" value="NZ_JAXIVS010000011.1"/>
</dbReference>